<dbReference type="Proteomes" id="UP000289482">
    <property type="component" value="Unassembled WGS sequence"/>
</dbReference>
<keyword evidence="3" id="KW-1185">Reference proteome</keyword>
<evidence type="ECO:0000313" key="3">
    <source>
        <dbReference type="Proteomes" id="UP000289482"/>
    </source>
</evidence>
<evidence type="ECO:0000313" key="2">
    <source>
        <dbReference type="EMBL" id="RXS59392.1"/>
    </source>
</evidence>
<name>A0A4Q1QIF1_9ACTN</name>
<keyword evidence="1" id="KW-1133">Transmembrane helix</keyword>
<protein>
    <submittedName>
        <fullName evidence="2">Uncharacterized protein</fullName>
    </submittedName>
</protein>
<keyword evidence="1" id="KW-0812">Transmembrane</keyword>
<organism evidence="2 3">
    <name type="scientific">Streptomyces sioyaensis</name>
    <dbReference type="NCBI Taxonomy" id="67364"/>
    <lineage>
        <taxon>Bacteria</taxon>
        <taxon>Bacillati</taxon>
        <taxon>Actinomycetota</taxon>
        <taxon>Actinomycetes</taxon>
        <taxon>Kitasatosporales</taxon>
        <taxon>Streptomycetaceae</taxon>
        <taxon>Streptomyces</taxon>
    </lineage>
</organism>
<gene>
    <name evidence="2" type="ORF">EST54_30045</name>
</gene>
<feature type="transmembrane region" description="Helical" evidence="1">
    <location>
        <begin position="39"/>
        <end position="57"/>
    </location>
</feature>
<sequence length="73" mass="7801">MRGFLGFIFMIQGAMGFIGQTFSDRAWGVLPHFVDLPAVAYLGVFAAGAALAVWGEADRKRKQNQQQAGPGAS</sequence>
<evidence type="ECO:0000256" key="1">
    <source>
        <dbReference type="SAM" id="Phobius"/>
    </source>
</evidence>
<dbReference type="EMBL" id="SDIF01000144">
    <property type="protein sequence ID" value="RXS59392.1"/>
    <property type="molecule type" value="Genomic_DNA"/>
</dbReference>
<proteinExistence type="predicted"/>
<reference evidence="2 3" key="1">
    <citation type="submission" date="2019-01" db="EMBL/GenBank/DDBJ databases">
        <title>Draft genome sequences of the type strain Streptomyces sioyaensis DSM 40032 and its novel strain, TM32, a thermotolerant antibiotics-producing actinobacterium.</title>
        <authorList>
            <person name="Nakaew N."/>
            <person name="Lumyong S."/>
            <person name="Sloan W.T."/>
            <person name="Sungthong R."/>
        </authorList>
    </citation>
    <scope>NUCLEOTIDE SEQUENCE [LARGE SCALE GENOMIC DNA]</scope>
    <source>
        <strain evidence="2 3">DSM 40032</strain>
    </source>
</reference>
<dbReference type="RefSeq" id="WP_129250859.1">
    <property type="nucleotide sequence ID" value="NZ_JABZEL010000009.1"/>
</dbReference>
<dbReference type="GeneID" id="95782136"/>
<dbReference type="AlphaFoldDB" id="A0A4Q1QIF1"/>
<accession>A0A4Q1QIF1</accession>
<keyword evidence="1" id="KW-0472">Membrane</keyword>
<comment type="caution">
    <text evidence="2">The sequence shown here is derived from an EMBL/GenBank/DDBJ whole genome shotgun (WGS) entry which is preliminary data.</text>
</comment>